<feature type="region of interest" description="Disordered" evidence="12">
    <location>
        <begin position="247"/>
        <end position="344"/>
    </location>
</feature>
<keyword evidence="3 11" id="KW-0963">Cytoplasm</keyword>
<name>A0A6J2XGA8_SITOR</name>
<evidence type="ECO:0000256" key="9">
    <source>
        <dbReference type="ARBA" id="ARBA00022833"/>
    </source>
</evidence>
<keyword evidence="7 10" id="KW-0863">Zinc-finger</keyword>
<dbReference type="Pfam" id="PF13920">
    <property type="entry name" value="zf-C3HC4_3"/>
    <property type="match status" value="1"/>
</dbReference>
<reference evidence="16" key="1">
    <citation type="submission" date="2025-08" db="UniProtKB">
        <authorList>
            <consortium name="RefSeq"/>
        </authorList>
    </citation>
    <scope>IDENTIFICATION</scope>
    <source>
        <tissue evidence="16">Gonads</tissue>
    </source>
</reference>
<evidence type="ECO:0000259" key="13">
    <source>
        <dbReference type="PROSITE" id="PS50089"/>
    </source>
</evidence>
<dbReference type="SMART" id="SM00184">
    <property type="entry name" value="RING"/>
    <property type="match status" value="1"/>
</dbReference>
<gene>
    <name evidence="16" type="primary">LOC115878165</name>
</gene>
<keyword evidence="5" id="KW-0879">Wnt signaling pathway</keyword>
<keyword evidence="9 11" id="KW-0862">Zinc</keyword>
<dbReference type="Proteomes" id="UP000504635">
    <property type="component" value="Unplaced"/>
</dbReference>
<proteinExistence type="predicted"/>
<evidence type="ECO:0000256" key="4">
    <source>
        <dbReference type="ARBA" id="ARBA00022679"/>
    </source>
</evidence>
<evidence type="ECO:0000256" key="12">
    <source>
        <dbReference type="SAM" id="MobiDB-lite"/>
    </source>
</evidence>
<sequence>MAEAVVDPEKTTKGKTNNLECAVCLQHCIHPAQLPCGHIFCYLCVKGFANQNKRCAMCRQEIPRDFVDQPQLLQDVELSDSSEGFDGGYQWFYEGRNGWWKYEHRTAEEIESAFKLDISLINIMICGGAYIIDFQNLIQYPKSHPNRKRSIRRDKIQNLNVKGWWQYDERTSKELENSYKNGEKCVELLIAGFLYVVDFENMLQLRRNDPSRRRLIKRDFSSIPKKGIAGIRTEVSLGTQTVQELPEIRPVSPTEGNVDNGIPVTPSNTPQTPISGRESPNQERDLQATVERISNLRLDSDRNDFADTASEEHRTDSESESERVPNSFRNGSGIGTHSRKDYQH</sequence>
<dbReference type="InterPro" id="IPR018123">
    <property type="entry name" value="WWE-dom_subgr"/>
</dbReference>
<evidence type="ECO:0000256" key="6">
    <source>
        <dbReference type="ARBA" id="ARBA00022723"/>
    </source>
</evidence>
<dbReference type="Gene3D" id="3.30.720.50">
    <property type="match status" value="2"/>
</dbReference>
<dbReference type="GO" id="GO:0072572">
    <property type="term" value="F:poly-ADP-D-ribose binding"/>
    <property type="evidence" value="ECO:0007669"/>
    <property type="project" value="UniProtKB-UniRule"/>
</dbReference>
<dbReference type="Gene3D" id="3.30.40.10">
    <property type="entry name" value="Zinc/RING finger domain, C3HC4 (zinc finger)"/>
    <property type="match status" value="1"/>
</dbReference>
<evidence type="ECO:0000313" key="15">
    <source>
        <dbReference type="Proteomes" id="UP000504635"/>
    </source>
</evidence>
<dbReference type="InterPro" id="IPR037197">
    <property type="entry name" value="WWE_dom_sf"/>
</dbReference>
<dbReference type="PROSITE" id="PS50918">
    <property type="entry name" value="WWE"/>
    <property type="match status" value="1"/>
</dbReference>
<dbReference type="GO" id="GO:0016055">
    <property type="term" value="P:Wnt signaling pathway"/>
    <property type="evidence" value="ECO:0007669"/>
    <property type="project" value="UniProtKB-KW"/>
</dbReference>
<dbReference type="InterPro" id="IPR033509">
    <property type="entry name" value="RNF146"/>
</dbReference>
<evidence type="ECO:0000256" key="8">
    <source>
        <dbReference type="ARBA" id="ARBA00022786"/>
    </source>
</evidence>
<dbReference type="InterPro" id="IPR017907">
    <property type="entry name" value="Znf_RING_CS"/>
</dbReference>
<evidence type="ECO:0000259" key="14">
    <source>
        <dbReference type="PROSITE" id="PS50918"/>
    </source>
</evidence>
<dbReference type="GO" id="GO:0051865">
    <property type="term" value="P:protein autoubiquitination"/>
    <property type="evidence" value="ECO:0007669"/>
    <property type="project" value="UniProtKB-UniRule"/>
</dbReference>
<dbReference type="SUPFAM" id="SSF57850">
    <property type="entry name" value="RING/U-box"/>
    <property type="match status" value="1"/>
</dbReference>
<dbReference type="AlphaFoldDB" id="A0A6J2XGA8"/>
<evidence type="ECO:0000256" key="5">
    <source>
        <dbReference type="ARBA" id="ARBA00022687"/>
    </source>
</evidence>
<evidence type="ECO:0000256" key="7">
    <source>
        <dbReference type="ARBA" id="ARBA00022771"/>
    </source>
</evidence>
<dbReference type="UniPathway" id="UPA00143"/>
<dbReference type="GeneID" id="115878165"/>
<dbReference type="PANTHER" id="PTHR13417">
    <property type="entry name" value="E3 UBIQUITIN-PROTEIN LIGASE RNF146"/>
    <property type="match status" value="1"/>
</dbReference>
<dbReference type="CDD" id="cd16546">
    <property type="entry name" value="RING-HC_RNF146"/>
    <property type="match status" value="1"/>
</dbReference>
<dbReference type="PANTHER" id="PTHR13417:SF2">
    <property type="entry name" value="E3 UBIQUITIN-PROTEIN LIGASE RNF146"/>
    <property type="match status" value="1"/>
</dbReference>
<keyword evidence="4 11" id="KW-0808">Transferase</keyword>
<organism evidence="15 16">
    <name type="scientific">Sitophilus oryzae</name>
    <name type="common">Rice weevil</name>
    <name type="synonym">Curculio oryzae</name>
    <dbReference type="NCBI Taxonomy" id="7048"/>
    <lineage>
        <taxon>Eukaryota</taxon>
        <taxon>Metazoa</taxon>
        <taxon>Ecdysozoa</taxon>
        <taxon>Arthropoda</taxon>
        <taxon>Hexapoda</taxon>
        <taxon>Insecta</taxon>
        <taxon>Pterygota</taxon>
        <taxon>Neoptera</taxon>
        <taxon>Endopterygota</taxon>
        <taxon>Coleoptera</taxon>
        <taxon>Polyphaga</taxon>
        <taxon>Cucujiformia</taxon>
        <taxon>Curculionidae</taxon>
        <taxon>Dryophthorinae</taxon>
        <taxon>Sitophilus</taxon>
    </lineage>
</organism>
<accession>A0A6J2XGA8</accession>
<dbReference type="CTD" id="81847"/>
<comment type="function">
    <text evidence="11">E3 ubiquitin-protein ligase that specifically binds poly-ADP-ribosylated proteins and mediates their ubiquitination and subsequent degradation.</text>
</comment>
<feature type="domain" description="RING-type" evidence="13">
    <location>
        <begin position="21"/>
        <end position="59"/>
    </location>
</feature>
<dbReference type="GO" id="GO:0008270">
    <property type="term" value="F:zinc ion binding"/>
    <property type="evidence" value="ECO:0007669"/>
    <property type="project" value="UniProtKB-UniRule"/>
</dbReference>
<comment type="subcellular location">
    <subcellularLocation>
        <location evidence="2 11">Cytoplasm</location>
        <location evidence="2 11">Cytosol</location>
    </subcellularLocation>
</comment>
<feature type="domain" description="WWE" evidence="14">
    <location>
        <begin position="77"/>
        <end position="153"/>
    </location>
</feature>
<dbReference type="PROSITE" id="PS00518">
    <property type="entry name" value="ZF_RING_1"/>
    <property type="match status" value="1"/>
</dbReference>
<dbReference type="GO" id="GO:0061630">
    <property type="term" value="F:ubiquitin protein ligase activity"/>
    <property type="evidence" value="ECO:0007669"/>
    <property type="project" value="UniProtKB-UniRule"/>
</dbReference>
<dbReference type="EC" id="2.3.2.27" evidence="11"/>
<evidence type="ECO:0000256" key="2">
    <source>
        <dbReference type="ARBA" id="ARBA00004514"/>
    </source>
</evidence>
<evidence type="ECO:0000256" key="11">
    <source>
        <dbReference type="RuleBase" id="RU367115"/>
    </source>
</evidence>
<evidence type="ECO:0000256" key="1">
    <source>
        <dbReference type="ARBA" id="ARBA00000900"/>
    </source>
</evidence>
<dbReference type="InParanoid" id="A0A6J2XGA8"/>
<feature type="compositionally biased region" description="Polar residues" evidence="12">
    <location>
        <begin position="265"/>
        <end position="274"/>
    </location>
</feature>
<evidence type="ECO:0000256" key="3">
    <source>
        <dbReference type="ARBA" id="ARBA00022490"/>
    </source>
</evidence>
<dbReference type="OrthoDB" id="10065815at2759"/>
<keyword evidence="15" id="KW-1185">Reference proteome</keyword>
<dbReference type="InterPro" id="IPR013083">
    <property type="entry name" value="Znf_RING/FYVE/PHD"/>
</dbReference>
<evidence type="ECO:0000313" key="16">
    <source>
        <dbReference type="RefSeq" id="XP_030750413.1"/>
    </source>
</evidence>
<dbReference type="InterPro" id="IPR001841">
    <property type="entry name" value="Znf_RING"/>
</dbReference>
<comment type="PTM">
    <text evidence="11">Ubiquitinated; autoubiquitinated.</text>
</comment>
<dbReference type="KEGG" id="soy:115878165"/>
<comment type="pathway">
    <text evidence="11">Protein modification; protein ubiquitination.</text>
</comment>
<keyword evidence="8 11" id="KW-0833">Ubl conjugation pathway</keyword>
<dbReference type="InterPro" id="IPR044110">
    <property type="entry name" value="RING-HC_RNF146"/>
</dbReference>
<dbReference type="RefSeq" id="XP_030750413.1">
    <property type="nucleotide sequence ID" value="XM_030894553.1"/>
</dbReference>
<feature type="compositionally biased region" description="Basic and acidic residues" evidence="12">
    <location>
        <begin position="298"/>
        <end position="323"/>
    </location>
</feature>
<keyword evidence="6 11" id="KW-0479">Metal-binding</keyword>
<dbReference type="FunFam" id="3.30.40.10:FF:000204">
    <property type="entry name" value="E3 ubiquitin-protein ligase RNF146"/>
    <property type="match status" value="1"/>
</dbReference>
<dbReference type="InterPro" id="IPR004170">
    <property type="entry name" value="WWE_dom"/>
</dbReference>
<dbReference type="GO" id="GO:0006511">
    <property type="term" value="P:ubiquitin-dependent protein catabolic process"/>
    <property type="evidence" value="ECO:0007669"/>
    <property type="project" value="UniProtKB-UniRule"/>
</dbReference>
<comment type="catalytic activity">
    <reaction evidence="1 11">
        <text>S-ubiquitinyl-[E2 ubiquitin-conjugating enzyme]-L-cysteine + [acceptor protein]-L-lysine = [E2 ubiquitin-conjugating enzyme]-L-cysteine + N(6)-ubiquitinyl-[acceptor protein]-L-lysine.</text>
        <dbReference type="EC" id="2.3.2.27"/>
    </reaction>
</comment>
<dbReference type="Pfam" id="PF02825">
    <property type="entry name" value="WWE"/>
    <property type="match status" value="2"/>
</dbReference>
<dbReference type="PROSITE" id="PS50089">
    <property type="entry name" value="ZF_RING_2"/>
    <property type="match status" value="1"/>
</dbReference>
<dbReference type="SUPFAM" id="SSF117839">
    <property type="entry name" value="WWE domain"/>
    <property type="match status" value="2"/>
</dbReference>
<protein>
    <recommendedName>
        <fullName evidence="11">E3 ubiquitin-protein ligase</fullName>
        <ecNumber evidence="11">2.3.2.27</ecNumber>
    </recommendedName>
</protein>
<dbReference type="FunCoup" id="A0A6J2XGA8">
    <property type="interactions" value="1046"/>
</dbReference>
<dbReference type="GO" id="GO:0005829">
    <property type="term" value="C:cytosol"/>
    <property type="evidence" value="ECO:0007669"/>
    <property type="project" value="UniProtKB-SubCell"/>
</dbReference>
<dbReference type="SMART" id="SM00678">
    <property type="entry name" value="WWE"/>
    <property type="match status" value="2"/>
</dbReference>
<dbReference type="GO" id="GO:0005634">
    <property type="term" value="C:nucleus"/>
    <property type="evidence" value="ECO:0007669"/>
    <property type="project" value="TreeGrafter"/>
</dbReference>
<evidence type="ECO:0000256" key="10">
    <source>
        <dbReference type="PROSITE-ProRule" id="PRU00175"/>
    </source>
</evidence>
<comment type="domain">
    <text evidence="11">The WWE domain mediates non-covalent poly(ADP-ribose)-binding.</text>
</comment>